<dbReference type="PRINTS" id="PR00069">
    <property type="entry name" value="ALDKETRDTASE"/>
</dbReference>
<feature type="domain" description="NADP-dependent oxidoreductase" evidence="1">
    <location>
        <begin position="199"/>
        <end position="449"/>
    </location>
</feature>
<evidence type="ECO:0000313" key="2">
    <source>
        <dbReference type="WBParaSite" id="HPLM_0000028601-mRNA-1"/>
    </source>
</evidence>
<dbReference type="GO" id="GO:0016491">
    <property type="term" value="F:oxidoreductase activity"/>
    <property type="evidence" value="ECO:0007669"/>
    <property type="project" value="InterPro"/>
</dbReference>
<dbReference type="InterPro" id="IPR023210">
    <property type="entry name" value="NADP_OxRdtase_dom"/>
</dbReference>
<dbReference type="InterPro" id="IPR018170">
    <property type="entry name" value="Aldo/ket_reductase_CS"/>
</dbReference>
<name>A0A0N4VSL9_HAEPC</name>
<dbReference type="SUPFAM" id="SSF51430">
    <property type="entry name" value="NAD(P)-linked oxidoreductase"/>
    <property type="match status" value="2"/>
</dbReference>
<dbReference type="Pfam" id="PF00248">
    <property type="entry name" value="Aldo_ket_red"/>
    <property type="match status" value="1"/>
</dbReference>
<dbReference type="PROSITE" id="PS00798">
    <property type="entry name" value="ALDOKETO_REDUCTASE_1"/>
    <property type="match status" value="1"/>
</dbReference>
<evidence type="ECO:0000259" key="1">
    <source>
        <dbReference type="Pfam" id="PF00248"/>
    </source>
</evidence>
<protein>
    <submittedName>
        <fullName evidence="2">Aldo_ket_red domain-containing protein</fullName>
    </submittedName>
</protein>
<sequence>LWVTHLHPNDIEDGIRESLGRLQLGYVDLLLAHMPTCFNHDMTAQDHSVTVQDIWHGLEDVYKKGLARAIGVSNWNGEQIERTLKTATVPIHNCQVELHLYWPQHELHDLCKKHNISVTSYASLGSPGRTDFKAGIDFQRDAEWAPAPNAMEDPQVKRLAFKYTKTPAQILLRYLIDRNIAVIPKSITPSRIVENFKSSPAEVKTATKAAIEAGYRLIDTAAVYQNEEAIGEAIKELIQAGKVTREELFITTKVWATHMHPDDTEGAIRESLRHLQLDYVDLYLAHMPVCFNHEMSAQNHDVPVHDIWRGLEGVYKKGLAKAIGVSNWNGEQIERVMKTASVPIHNCQVELHLYWPQHELQEVCKKHNISLTSYASLGSPGRVNFTMPGIKNDWAPAPNAFEDEYVKELAKKYSKTPAQILLRYLVDRNIAIIPKSVSPSRIVENFQVFLS</sequence>
<dbReference type="FunFam" id="3.20.20.100:FF:000029">
    <property type="entry name" value="Aldo-keto reductase"/>
    <property type="match status" value="1"/>
</dbReference>
<dbReference type="PANTHER" id="PTHR11732">
    <property type="entry name" value="ALDO/KETO REDUCTASE"/>
    <property type="match status" value="1"/>
</dbReference>
<dbReference type="OMA" id="KLPWTGM"/>
<proteinExistence type="predicted"/>
<organism evidence="2">
    <name type="scientific">Haemonchus placei</name>
    <name type="common">Barber's pole worm</name>
    <dbReference type="NCBI Taxonomy" id="6290"/>
    <lineage>
        <taxon>Eukaryota</taxon>
        <taxon>Metazoa</taxon>
        <taxon>Ecdysozoa</taxon>
        <taxon>Nematoda</taxon>
        <taxon>Chromadorea</taxon>
        <taxon>Rhabditida</taxon>
        <taxon>Rhabditina</taxon>
        <taxon>Rhabditomorpha</taxon>
        <taxon>Strongyloidea</taxon>
        <taxon>Trichostrongylidae</taxon>
        <taxon>Haemonchus</taxon>
    </lineage>
</organism>
<dbReference type="WBParaSite" id="HPLM_0000028601-mRNA-1">
    <property type="protein sequence ID" value="HPLM_0000028601-mRNA-1"/>
    <property type="gene ID" value="HPLM_0000028601"/>
</dbReference>
<dbReference type="InterPro" id="IPR036812">
    <property type="entry name" value="NAD(P)_OxRdtase_dom_sf"/>
</dbReference>
<dbReference type="PROSITE" id="PS00063">
    <property type="entry name" value="ALDOKETO_REDUCTASE_3"/>
    <property type="match status" value="1"/>
</dbReference>
<dbReference type="AlphaFoldDB" id="A0A0N4VSL9"/>
<accession>A0A0N4VSL9</accession>
<dbReference type="Gene3D" id="3.20.20.100">
    <property type="entry name" value="NADP-dependent oxidoreductase domain"/>
    <property type="match status" value="2"/>
</dbReference>
<dbReference type="InterPro" id="IPR020471">
    <property type="entry name" value="AKR"/>
</dbReference>
<reference evidence="2" key="1">
    <citation type="submission" date="2017-02" db="UniProtKB">
        <authorList>
            <consortium name="WormBaseParasite"/>
        </authorList>
    </citation>
    <scope>IDENTIFICATION</scope>
</reference>